<dbReference type="FunFam" id="3.10.50.40:FF:000047">
    <property type="entry name" value="Peptidylprolyl isomerase"/>
    <property type="match status" value="1"/>
</dbReference>
<comment type="catalytic activity">
    <reaction evidence="1 5 6">
        <text>[protein]-peptidylproline (omega=180) = [protein]-peptidylproline (omega=0)</text>
        <dbReference type="Rhea" id="RHEA:16237"/>
        <dbReference type="Rhea" id="RHEA-COMP:10747"/>
        <dbReference type="Rhea" id="RHEA-COMP:10748"/>
        <dbReference type="ChEBI" id="CHEBI:83833"/>
        <dbReference type="ChEBI" id="CHEBI:83834"/>
        <dbReference type="EC" id="5.2.1.8"/>
    </reaction>
</comment>
<dbReference type="Pfam" id="PF00254">
    <property type="entry name" value="FKBP_C"/>
    <property type="match status" value="1"/>
</dbReference>
<dbReference type="PANTHER" id="PTHR43811">
    <property type="entry name" value="FKBP-TYPE PEPTIDYL-PROLYL CIS-TRANS ISOMERASE FKPA"/>
    <property type="match status" value="1"/>
</dbReference>
<evidence type="ECO:0000256" key="6">
    <source>
        <dbReference type="RuleBase" id="RU003915"/>
    </source>
</evidence>
<evidence type="ECO:0000259" key="7">
    <source>
        <dbReference type="PROSITE" id="PS50059"/>
    </source>
</evidence>
<evidence type="ECO:0000256" key="4">
    <source>
        <dbReference type="ARBA" id="ARBA00023235"/>
    </source>
</evidence>
<dbReference type="PROSITE" id="PS51257">
    <property type="entry name" value="PROKAR_LIPOPROTEIN"/>
    <property type="match status" value="1"/>
</dbReference>
<protein>
    <recommendedName>
        <fullName evidence="6">Peptidyl-prolyl cis-trans isomerase</fullName>
        <ecNumber evidence="6">5.2.1.8</ecNumber>
    </recommendedName>
</protein>
<dbReference type="GO" id="GO:0003755">
    <property type="term" value="F:peptidyl-prolyl cis-trans isomerase activity"/>
    <property type="evidence" value="ECO:0007669"/>
    <property type="project" value="UniProtKB-UniRule"/>
</dbReference>
<evidence type="ECO:0000256" key="5">
    <source>
        <dbReference type="PROSITE-ProRule" id="PRU00277"/>
    </source>
</evidence>
<proteinExistence type="inferred from homology"/>
<dbReference type="Gene3D" id="3.10.50.40">
    <property type="match status" value="1"/>
</dbReference>
<dbReference type="EMBL" id="CP034562">
    <property type="protein sequence ID" value="AZQ63650.1"/>
    <property type="molecule type" value="Genomic_DNA"/>
</dbReference>
<name>A0A3S9P604_9BACT</name>
<keyword evidence="4 5" id="KW-0413">Isomerase</keyword>
<evidence type="ECO:0000313" key="8">
    <source>
        <dbReference type="EMBL" id="AZQ63650.1"/>
    </source>
</evidence>
<dbReference type="RefSeq" id="WP_126616549.1">
    <property type="nucleotide sequence ID" value="NZ_CP034562.1"/>
</dbReference>
<dbReference type="InterPro" id="IPR001179">
    <property type="entry name" value="PPIase_FKBP_dom"/>
</dbReference>
<dbReference type="Proteomes" id="UP000267268">
    <property type="component" value="Chromosome 1"/>
</dbReference>
<evidence type="ECO:0000256" key="1">
    <source>
        <dbReference type="ARBA" id="ARBA00000971"/>
    </source>
</evidence>
<gene>
    <name evidence="8" type="ORF">EI427_15880</name>
</gene>
<keyword evidence="9" id="KW-1185">Reference proteome</keyword>
<dbReference type="OrthoDB" id="9814548at2"/>
<evidence type="ECO:0000256" key="2">
    <source>
        <dbReference type="ARBA" id="ARBA00006577"/>
    </source>
</evidence>
<dbReference type="InterPro" id="IPR046357">
    <property type="entry name" value="PPIase_dom_sf"/>
</dbReference>
<dbReference type="AlphaFoldDB" id="A0A3S9P604"/>
<feature type="domain" description="PPIase FKBP-type" evidence="7">
    <location>
        <begin position="216"/>
        <end position="304"/>
    </location>
</feature>
<dbReference type="PANTHER" id="PTHR43811:SF19">
    <property type="entry name" value="39 KDA FK506-BINDING NUCLEAR PROTEIN"/>
    <property type="match status" value="1"/>
</dbReference>
<comment type="similarity">
    <text evidence="2 6">Belongs to the FKBP-type PPIase family.</text>
</comment>
<sequence>MQITKKLAIGALMLGAVACGKTEKETPSGKKFTIVESNGGADINDNNIVEFTLSISTESDSTLFNITETGREFAATKVFPDSVNKQAQEKGQQVDPLSEMFGLMSEGDSAQMTIIASDFFGKMAPPFIKDPTQKVVIGVCAKNVFADEEAYRAAMEEKQKEAMAAMEADAEKFVTIDDDLIKEFLKENNITNAERTESGLYYVVTQKGSGANPAVGSSVKVHYTGTLLDGKKFDSSVDRGQPFEFPLGQQRVIAGWDEGIALLNKGAKATLYIPSKLGYGPRGAGGDIPANAVLKFDVELIDFVNPSK</sequence>
<dbReference type="EC" id="5.2.1.8" evidence="6"/>
<evidence type="ECO:0000256" key="3">
    <source>
        <dbReference type="ARBA" id="ARBA00023110"/>
    </source>
</evidence>
<dbReference type="KEGG" id="fll:EI427_15880"/>
<keyword evidence="3 5" id="KW-0697">Rotamase</keyword>
<dbReference type="PROSITE" id="PS50059">
    <property type="entry name" value="FKBP_PPIASE"/>
    <property type="match status" value="1"/>
</dbReference>
<dbReference type="SUPFAM" id="SSF54534">
    <property type="entry name" value="FKBP-like"/>
    <property type="match status" value="1"/>
</dbReference>
<evidence type="ECO:0000313" key="9">
    <source>
        <dbReference type="Proteomes" id="UP000267268"/>
    </source>
</evidence>
<accession>A0A3S9P604</accession>
<organism evidence="8 9">
    <name type="scientific">Flammeovirga pectinis</name>
    <dbReference type="NCBI Taxonomy" id="2494373"/>
    <lineage>
        <taxon>Bacteria</taxon>
        <taxon>Pseudomonadati</taxon>
        <taxon>Bacteroidota</taxon>
        <taxon>Cytophagia</taxon>
        <taxon>Cytophagales</taxon>
        <taxon>Flammeovirgaceae</taxon>
        <taxon>Flammeovirga</taxon>
    </lineage>
</organism>
<reference evidence="8 9" key="1">
    <citation type="submission" date="2018-12" db="EMBL/GenBank/DDBJ databases">
        <title>Flammeovirga pectinis sp. nov., isolated from the gut of the Korean scallop, Patinopecten yessoensis.</title>
        <authorList>
            <person name="Bae J.-W."/>
            <person name="Jeong Y.-S."/>
            <person name="Kang W."/>
        </authorList>
    </citation>
    <scope>NUCLEOTIDE SEQUENCE [LARGE SCALE GENOMIC DNA]</scope>
    <source>
        <strain evidence="8 9">L12M1</strain>
    </source>
</reference>